<evidence type="ECO:0000313" key="2">
    <source>
        <dbReference type="EMBL" id="TKG28915.1"/>
    </source>
</evidence>
<name>A0AB38NKQ2_9VIBR</name>
<dbReference type="InterPro" id="IPR031709">
    <property type="entry name" value="PutAbiC"/>
</dbReference>
<dbReference type="RefSeq" id="WP_133151973.1">
    <property type="nucleotide sequence ID" value="NZ_MDBP01000057.1"/>
</dbReference>
<proteinExistence type="predicted"/>
<dbReference type="Pfam" id="PF16872">
    <property type="entry name" value="putAbiC"/>
    <property type="match status" value="1"/>
</dbReference>
<evidence type="ECO:0000256" key="1">
    <source>
        <dbReference type="SAM" id="Phobius"/>
    </source>
</evidence>
<accession>A0AB38NKQ2</accession>
<keyword evidence="1" id="KW-1133">Transmembrane helix</keyword>
<protein>
    <recommendedName>
        <fullName evidence="4">Phage abortive infection protein</fullName>
    </recommendedName>
</protein>
<feature type="transmembrane region" description="Helical" evidence="1">
    <location>
        <begin position="20"/>
        <end position="39"/>
    </location>
</feature>
<dbReference type="EMBL" id="SYVV01000038">
    <property type="protein sequence ID" value="TKG28915.1"/>
    <property type="molecule type" value="Genomic_DNA"/>
</dbReference>
<comment type="caution">
    <text evidence="2">The sequence shown here is derived from an EMBL/GenBank/DDBJ whole genome shotgun (WGS) entry which is preliminary data.</text>
</comment>
<dbReference type="AlphaFoldDB" id="A0AB38NKQ2"/>
<sequence>MNKSMALVRKKIAFFNNEKVKILSAVTVVTSVISAPYIINFWGYNISDNTQDWGGFGSYIGGLLSPILAIGSLYYVVKTFRQQSFENTFNLLLEQHNTLAEKISSETVGKESIIKEKLGALGISWLIDQASSRTTINESYEIHQYLRVVYQVLMFIDESCPSDQRKYSRIFRSFLSNDLIYIVALNSAQRDNKKNFTFPKYKFFIEKYRFLEHLFFETATIKNAVTEKHKLTDMFSLAKSYELSAFGDGSNITASINSVGEDYLKLLNYKIDEIDKNVKSHTQKTDFILNDYPILLDGLKRYLEKNGIPSQEMLDINKKALNLFDRSITLYPTEKVTQKDIEFGEFHKSMYNTSVSNNLKQLKDDLAQLALYNLLLNDLKTVPTLDSNNVSTIENLQRRIQLLKKQYPKDKVD</sequence>
<organism evidence="2 3">
    <name type="scientific">Vibrio tasmaniensis</name>
    <dbReference type="NCBI Taxonomy" id="212663"/>
    <lineage>
        <taxon>Bacteria</taxon>
        <taxon>Pseudomonadati</taxon>
        <taxon>Pseudomonadota</taxon>
        <taxon>Gammaproteobacteria</taxon>
        <taxon>Vibrionales</taxon>
        <taxon>Vibrionaceae</taxon>
        <taxon>Vibrio</taxon>
    </lineage>
</organism>
<reference evidence="2 3" key="1">
    <citation type="submission" date="2019-04" db="EMBL/GenBank/DDBJ databases">
        <title>A reverse ecology approach based on a biological definition of microbial populations.</title>
        <authorList>
            <person name="Arevalo P."/>
            <person name="Vaninsberghe D."/>
            <person name="Elsherbini J."/>
            <person name="Gore J."/>
            <person name="Polz M."/>
        </authorList>
    </citation>
    <scope>NUCLEOTIDE SEQUENCE [LARGE SCALE GENOMIC DNA]</scope>
    <source>
        <strain evidence="2 3">10N.222.45.A8</strain>
    </source>
</reference>
<dbReference type="Proteomes" id="UP000308018">
    <property type="component" value="Unassembled WGS sequence"/>
</dbReference>
<feature type="transmembrane region" description="Helical" evidence="1">
    <location>
        <begin position="59"/>
        <end position="77"/>
    </location>
</feature>
<evidence type="ECO:0008006" key="4">
    <source>
        <dbReference type="Google" id="ProtNLM"/>
    </source>
</evidence>
<keyword evidence="1" id="KW-0812">Transmembrane</keyword>
<keyword evidence="1" id="KW-0472">Membrane</keyword>
<gene>
    <name evidence="2" type="ORF">FC057_20645</name>
</gene>
<evidence type="ECO:0000313" key="3">
    <source>
        <dbReference type="Proteomes" id="UP000308018"/>
    </source>
</evidence>